<evidence type="ECO:0000313" key="1">
    <source>
        <dbReference type="EMBL" id="CAD9724699.1"/>
    </source>
</evidence>
<sequence length="130" mass="14233">MLANGSQNSLLIAATGNALTTVFAGFAFTTTSFPNITFLPAFVAGFFRVFTMQRPGSVNFPSPFNSCVAIPPREPMTLEHSLFFRPVSLASASARAPFVIGILGWAKRVQNSKSFQWLEPKWLRNSPFAT</sequence>
<proteinExistence type="predicted"/>
<dbReference type="AlphaFoldDB" id="A0A7S2TBG8"/>
<name>A0A7S2TBG8_PROMC</name>
<accession>A0A7S2TBG8</accession>
<protein>
    <submittedName>
        <fullName evidence="1">Uncharacterized protein</fullName>
    </submittedName>
</protein>
<organism evidence="1">
    <name type="scientific">Prorocentrum micans</name>
    <name type="common">Red tide dinoflagellate</name>
    <dbReference type="NCBI Taxonomy" id="2945"/>
    <lineage>
        <taxon>Eukaryota</taxon>
        <taxon>Sar</taxon>
        <taxon>Alveolata</taxon>
        <taxon>Dinophyceae</taxon>
        <taxon>Prorocentrales</taxon>
        <taxon>Prorocentraceae</taxon>
        <taxon>Prorocentrum</taxon>
    </lineage>
</organism>
<gene>
    <name evidence="1" type="ORF">PMIC02512_LOCUS1859</name>
</gene>
<dbReference type="EMBL" id="HBHN01006845">
    <property type="protein sequence ID" value="CAD9724699.1"/>
    <property type="molecule type" value="Transcribed_RNA"/>
</dbReference>
<reference evidence="1" key="1">
    <citation type="submission" date="2021-01" db="EMBL/GenBank/DDBJ databases">
        <authorList>
            <person name="Corre E."/>
            <person name="Pelletier E."/>
            <person name="Niang G."/>
            <person name="Scheremetjew M."/>
            <person name="Finn R."/>
            <person name="Kale V."/>
            <person name="Holt S."/>
            <person name="Cochrane G."/>
            <person name="Meng A."/>
            <person name="Brown T."/>
            <person name="Cohen L."/>
        </authorList>
    </citation>
    <scope>NUCLEOTIDE SEQUENCE</scope>
    <source>
        <strain evidence="1">CCCM 845</strain>
    </source>
</reference>